<sequence length="661" mass="74024">MQTWLWMLLLLFIACDDMEDKPSIPNIDGSNISETGTAELYILSEGLFNLNNSSLARYSFKKGKLTKNYFKDLNKRGLGDTANDMALYGGKLYIVVNVSSTIEVIDFQTGVSIKQIPMLAENGSSRQPRHITFHKDKAYVCSYDGTVARIDTTSLEIDALTRAGRNPENICIQNDKLYVSNSGGLDYSAGLGVDNTVSVIDITSFTEIKKVTVGPNPGCIVPGPDETVYVATHGNNIADGDFHFVKIDCRTDEVAHIYDEKVMNFAISGNIAYLYNYNYNTESSSIKVFNLKTGQTIRDNFITDGTRINTPYGININPYSDNIYITEAYSYTITGDILCFNLNGQLQFRINRVGLNPNTVVFSNKVSSGDSSEENSDPNAPSAFANRVLEYRPAPCQFMNTSTTAYKENYTSEDVRKYAEELLKDPDLCLLSLGAYGGYITVGFDHTVPNVPGEYDFKIYGNAYYDTFGTLTGKLGGSSEPGIVLVSKDVNGNQLPDDEWYELAGSEYTSSATIKNYTITYHRPTSILDKVKWTDNQGNEGYVNRNDFYTTNSYYPLWIEENEMTFHGSRLKNNAVNEPREDMPEHWVGYCYPYGYADNHPNNTEKSKFQIDWAVDKNGHPVQLDGIDFVRIYTAVNQNTGWMGEISTEIQAIEDLHFGKQ</sequence>
<gene>
    <name evidence="1" type="ORF">ERS852397_01683</name>
</gene>
<reference evidence="1 2" key="1">
    <citation type="submission" date="2015-09" db="EMBL/GenBank/DDBJ databases">
        <authorList>
            <consortium name="Pathogen Informatics"/>
        </authorList>
    </citation>
    <scope>NUCLEOTIDE SEQUENCE [LARGE SCALE GENOMIC DNA]</scope>
    <source>
        <strain evidence="1 2">2789STDY5608840</strain>
    </source>
</reference>
<dbReference type="AlphaFoldDB" id="A0A174DLY9"/>
<dbReference type="InterPro" id="IPR011044">
    <property type="entry name" value="Quino_amine_DH_bsu"/>
</dbReference>
<dbReference type="STRING" id="338188.ERS852397_01683"/>
<evidence type="ECO:0000313" key="2">
    <source>
        <dbReference type="Proteomes" id="UP000095517"/>
    </source>
</evidence>
<dbReference type="PANTHER" id="PTHR47197">
    <property type="entry name" value="PROTEIN NIRF"/>
    <property type="match status" value="1"/>
</dbReference>
<organism evidence="1 2">
    <name type="scientific">Bacteroides finegoldii</name>
    <dbReference type="NCBI Taxonomy" id="338188"/>
    <lineage>
        <taxon>Bacteria</taxon>
        <taxon>Pseudomonadati</taxon>
        <taxon>Bacteroidota</taxon>
        <taxon>Bacteroidia</taxon>
        <taxon>Bacteroidales</taxon>
        <taxon>Bacteroidaceae</taxon>
        <taxon>Bacteroides</taxon>
    </lineage>
</organism>
<dbReference type="InterPro" id="IPR015943">
    <property type="entry name" value="WD40/YVTN_repeat-like_dom_sf"/>
</dbReference>
<dbReference type="SUPFAM" id="SSF50969">
    <property type="entry name" value="YVTN repeat-like/Quinoprotein amine dehydrogenase"/>
    <property type="match status" value="1"/>
</dbReference>
<protein>
    <submittedName>
        <fullName evidence="1">Surface protein</fullName>
    </submittedName>
</protein>
<dbReference type="EMBL" id="CYZH01000007">
    <property type="protein sequence ID" value="CUO26601.1"/>
    <property type="molecule type" value="Genomic_DNA"/>
</dbReference>
<dbReference type="Proteomes" id="UP000095517">
    <property type="component" value="Unassembled WGS sequence"/>
</dbReference>
<accession>A0A174DLY9</accession>
<dbReference type="Gene3D" id="2.130.10.10">
    <property type="entry name" value="YVTN repeat-like/Quinoprotein amine dehydrogenase"/>
    <property type="match status" value="1"/>
</dbReference>
<dbReference type="InterPro" id="IPR031815">
    <property type="entry name" value="DUF5074"/>
</dbReference>
<dbReference type="PANTHER" id="PTHR47197:SF3">
    <property type="entry name" value="DIHYDRO-HEME D1 DEHYDROGENASE"/>
    <property type="match status" value="1"/>
</dbReference>
<dbReference type="InterPro" id="IPR051200">
    <property type="entry name" value="Host-pathogen_enzymatic-act"/>
</dbReference>
<proteinExistence type="predicted"/>
<dbReference type="Pfam" id="PF16819">
    <property type="entry name" value="DUF5074"/>
    <property type="match status" value="1"/>
</dbReference>
<evidence type="ECO:0000313" key="1">
    <source>
        <dbReference type="EMBL" id="CUO26601.1"/>
    </source>
</evidence>
<name>A0A174DLY9_9BACE</name>